<evidence type="ECO:0000259" key="9">
    <source>
        <dbReference type="Pfam" id="PF13807"/>
    </source>
</evidence>
<dbReference type="Pfam" id="PF02706">
    <property type="entry name" value="Wzz"/>
    <property type="match status" value="1"/>
</dbReference>
<dbReference type="InterPro" id="IPR003856">
    <property type="entry name" value="LPS_length_determ_N"/>
</dbReference>
<reference evidence="10 11" key="1">
    <citation type="submission" date="2018-09" db="EMBL/GenBank/DDBJ databases">
        <authorList>
            <person name="Postec A."/>
        </authorList>
    </citation>
    <scope>NUCLEOTIDE SEQUENCE [LARGE SCALE GENOMIC DNA]</scope>
    <source>
        <strain evidence="10">70B-A</strain>
    </source>
</reference>
<accession>A0A3P7RZN0</accession>
<dbReference type="PANTHER" id="PTHR32309:SF13">
    <property type="entry name" value="FERRIC ENTEROBACTIN TRANSPORT PROTEIN FEPE"/>
    <property type="match status" value="1"/>
</dbReference>
<comment type="similarity">
    <text evidence="2">Belongs to the CpsC/CapA family.</text>
</comment>
<feature type="transmembrane region" description="Helical" evidence="7">
    <location>
        <begin position="176"/>
        <end position="199"/>
    </location>
</feature>
<dbReference type="KEGG" id="cbar:PATL70BA_0303"/>
<keyword evidence="6 7" id="KW-0472">Membrane</keyword>
<dbReference type="Proteomes" id="UP000279029">
    <property type="component" value="Chromosome"/>
</dbReference>
<dbReference type="Pfam" id="PF13807">
    <property type="entry name" value="GNVR"/>
    <property type="match status" value="1"/>
</dbReference>
<dbReference type="GO" id="GO:0004713">
    <property type="term" value="F:protein tyrosine kinase activity"/>
    <property type="evidence" value="ECO:0007669"/>
    <property type="project" value="TreeGrafter"/>
</dbReference>
<comment type="subcellular location">
    <subcellularLocation>
        <location evidence="1">Cell membrane</location>
        <topology evidence="1">Multi-pass membrane protein</topology>
    </subcellularLocation>
</comment>
<evidence type="ECO:0000313" key="10">
    <source>
        <dbReference type="EMBL" id="VDN46149.1"/>
    </source>
</evidence>
<dbReference type="OrthoDB" id="2360475at2"/>
<keyword evidence="11" id="KW-1185">Reference proteome</keyword>
<organism evidence="10 11">
    <name type="scientific">Petrocella atlantisensis</name>
    <dbReference type="NCBI Taxonomy" id="2173034"/>
    <lineage>
        <taxon>Bacteria</taxon>
        <taxon>Bacillati</taxon>
        <taxon>Bacillota</taxon>
        <taxon>Clostridia</taxon>
        <taxon>Lachnospirales</taxon>
        <taxon>Vallitaleaceae</taxon>
        <taxon>Petrocella</taxon>
    </lineage>
</organism>
<dbReference type="InterPro" id="IPR050445">
    <property type="entry name" value="Bact_polysacc_biosynth/exp"/>
</dbReference>
<dbReference type="RefSeq" id="WP_125135711.1">
    <property type="nucleotide sequence ID" value="NZ_LR130778.1"/>
</dbReference>
<dbReference type="PANTHER" id="PTHR32309">
    <property type="entry name" value="TYROSINE-PROTEIN KINASE"/>
    <property type="match status" value="1"/>
</dbReference>
<evidence type="ECO:0000256" key="5">
    <source>
        <dbReference type="ARBA" id="ARBA00022989"/>
    </source>
</evidence>
<dbReference type="GO" id="GO:0005886">
    <property type="term" value="C:plasma membrane"/>
    <property type="evidence" value="ECO:0007669"/>
    <property type="project" value="UniProtKB-SubCell"/>
</dbReference>
<feature type="transmembrane region" description="Helical" evidence="7">
    <location>
        <begin position="20"/>
        <end position="43"/>
    </location>
</feature>
<evidence type="ECO:0000256" key="1">
    <source>
        <dbReference type="ARBA" id="ARBA00004651"/>
    </source>
</evidence>
<dbReference type="InterPro" id="IPR032807">
    <property type="entry name" value="GNVR"/>
</dbReference>
<dbReference type="EMBL" id="LR130778">
    <property type="protein sequence ID" value="VDN46149.1"/>
    <property type="molecule type" value="Genomic_DNA"/>
</dbReference>
<keyword evidence="5 7" id="KW-1133">Transmembrane helix</keyword>
<evidence type="ECO:0000313" key="11">
    <source>
        <dbReference type="Proteomes" id="UP000279029"/>
    </source>
</evidence>
<evidence type="ECO:0000256" key="2">
    <source>
        <dbReference type="ARBA" id="ARBA00006683"/>
    </source>
</evidence>
<evidence type="ECO:0000259" key="8">
    <source>
        <dbReference type="Pfam" id="PF02706"/>
    </source>
</evidence>
<evidence type="ECO:0000256" key="6">
    <source>
        <dbReference type="ARBA" id="ARBA00023136"/>
    </source>
</evidence>
<protein>
    <recommendedName>
        <fullName evidence="12">Polysaccharide chain length determinant N-terminal domain-containing protein</fullName>
    </recommendedName>
</protein>
<dbReference type="AlphaFoldDB" id="A0A3P7RZN0"/>
<evidence type="ECO:0000256" key="3">
    <source>
        <dbReference type="ARBA" id="ARBA00022475"/>
    </source>
</evidence>
<keyword evidence="4 7" id="KW-0812">Transmembrane</keyword>
<evidence type="ECO:0008006" key="12">
    <source>
        <dbReference type="Google" id="ProtNLM"/>
    </source>
</evidence>
<name>A0A3P7RZN0_9FIRM</name>
<evidence type="ECO:0000256" key="7">
    <source>
        <dbReference type="SAM" id="Phobius"/>
    </source>
</evidence>
<evidence type="ECO:0000256" key="4">
    <source>
        <dbReference type="ARBA" id="ARBA00022692"/>
    </source>
</evidence>
<feature type="domain" description="Polysaccharide chain length determinant N-terminal" evidence="8">
    <location>
        <begin position="6"/>
        <end position="96"/>
    </location>
</feature>
<sequence length="232" mass="26261">MKNHLEISFMEFLNTCVKRWWQLLAFALAGALLSYLFVMSFTVPVYEAHTTLFIGDEPAEDENTRMTMQDFEVSQQLINDYKEILRTRRVAENVIEATRLDLPIDVLRSNMMIENVGTTRLFVIGYTDPDPEIAAEVANTFSEQLSIAITGIVGLENIQIIDEALVPEYPVGPSDVMYIVVGGFLGILFGMVFIIIRLFSSKKRLQDAREIEELLGLPVLSEIPGYKMEVGR</sequence>
<keyword evidence="3" id="KW-1003">Cell membrane</keyword>
<gene>
    <name evidence="10" type="ORF">PATL70BA_0303</name>
</gene>
<feature type="domain" description="Tyrosine-protein kinase G-rich" evidence="9">
    <location>
        <begin position="147"/>
        <end position="197"/>
    </location>
</feature>
<proteinExistence type="inferred from homology"/>